<dbReference type="Gene3D" id="1.10.510.10">
    <property type="entry name" value="Transferase(Phosphotransferase) domain 1"/>
    <property type="match status" value="1"/>
</dbReference>
<dbReference type="InterPro" id="IPR011009">
    <property type="entry name" value="Kinase-like_dom_sf"/>
</dbReference>
<reference evidence="14 15" key="1">
    <citation type="journal article" date="2017" name="Gigascience">
        <title>Draft genome of the honey bee ectoparasitic mite, Tropilaelaps mercedesae, is shaped by the parasitic life history.</title>
        <authorList>
            <person name="Dong X."/>
            <person name="Armstrong S.D."/>
            <person name="Xia D."/>
            <person name="Makepeace B.L."/>
            <person name="Darby A.C."/>
            <person name="Kadowaki T."/>
        </authorList>
    </citation>
    <scope>NUCLEOTIDE SEQUENCE [LARGE SCALE GENOMIC DNA]</scope>
    <source>
        <strain evidence="14">Wuxi-XJTLU</strain>
    </source>
</reference>
<dbReference type="OrthoDB" id="267381at2759"/>
<dbReference type="PANTHER" id="PTHR22969:SF17">
    <property type="entry name" value="INHIBITOR OF NUCLEAR FACTOR KAPPA-B KINASE SUBUNIT BETA"/>
    <property type="match status" value="1"/>
</dbReference>
<evidence type="ECO:0000313" key="15">
    <source>
        <dbReference type="Proteomes" id="UP000192247"/>
    </source>
</evidence>
<protein>
    <recommendedName>
        <fullName evidence="3">IkappaB kinase</fullName>
        <ecNumber evidence="3">2.7.11.10</ecNumber>
    </recommendedName>
</protein>
<keyword evidence="4" id="KW-0963">Cytoplasm</keyword>
<evidence type="ECO:0000256" key="9">
    <source>
        <dbReference type="ARBA" id="ARBA00022777"/>
    </source>
</evidence>
<dbReference type="Proteomes" id="UP000192247">
    <property type="component" value="Unassembled WGS sequence"/>
</dbReference>
<organism evidence="14 15">
    <name type="scientific">Tropilaelaps mercedesae</name>
    <dbReference type="NCBI Taxonomy" id="418985"/>
    <lineage>
        <taxon>Eukaryota</taxon>
        <taxon>Metazoa</taxon>
        <taxon>Ecdysozoa</taxon>
        <taxon>Arthropoda</taxon>
        <taxon>Chelicerata</taxon>
        <taxon>Arachnida</taxon>
        <taxon>Acari</taxon>
        <taxon>Parasitiformes</taxon>
        <taxon>Mesostigmata</taxon>
        <taxon>Gamasina</taxon>
        <taxon>Dermanyssoidea</taxon>
        <taxon>Laelapidae</taxon>
        <taxon>Tropilaelaps</taxon>
    </lineage>
</organism>
<comment type="subcellular location">
    <subcellularLocation>
        <location evidence="2">Cytoplasm</location>
    </subcellularLocation>
    <subcellularLocation>
        <location evidence="1">Nucleus</location>
    </subcellularLocation>
</comment>
<keyword evidence="6" id="KW-0597">Phosphoprotein</keyword>
<dbReference type="GO" id="GO:0008385">
    <property type="term" value="C:IkappaB kinase complex"/>
    <property type="evidence" value="ECO:0007669"/>
    <property type="project" value="TreeGrafter"/>
</dbReference>
<keyword evidence="7" id="KW-0808">Transferase</keyword>
<dbReference type="GO" id="GO:0045944">
    <property type="term" value="P:positive regulation of transcription by RNA polymerase II"/>
    <property type="evidence" value="ECO:0007669"/>
    <property type="project" value="TreeGrafter"/>
</dbReference>
<dbReference type="EC" id="2.7.11.10" evidence="3"/>
<name>A0A1V9XP12_9ACAR</name>
<evidence type="ECO:0000256" key="3">
    <source>
        <dbReference type="ARBA" id="ARBA00012442"/>
    </source>
</evidence>
<dbReference type="GO" id="GO:0008384">
    <property type="term" value="F:IkappaB kinase activity"/>
    <property type="evidence" value="ECO:0007669"/>
    <property type="project" value="UniProtKB-EC"/>
</dbReference>
<dbReference type="InterPro" id="IPR041185">
    <property type="entry name" value="IKBKB_SDD"/>
</dbReference>
<dbReference type="GO" id="GO:0005524">
    <property type="term" value="F:ATP binding"/>
    <property type="evidence" value="ECO:0007669"/>
    <property type="project" value="UniProtKB-KW"/>
</dbReference>
<dbReference type="EMBL" id="MNPL01006640">
    <property type="protein sequence ID" value="OQR75245.1"/>
    <property type="molecule type" value="Genomic_DNA"/>
</dbReference>
<evidence type="ECO:0000256" key="12">
    <source>
        <dbReference type="ARBA" id="ARBA00048789"/>
    </source>
</evidence>
<dbReference type="STRING" id="418985.A0A1V9XP12"/>
<dbReference type="InterPro" id="IPR046375">
    <property type="entry name" value="IKBKB_SDD_sf"/>
</dbReference>
<dbReference type="PANTHER" id="PTHR22969">
    <property type="entry name" value="IKB KINASE"/>
    <property type="match status" value="1"/>
</dbReference>
<dbReference type="PROSITE" id="PS50011">
    <property type="entry name" value="PROTEIN_KINASE_DOM"/>
    <property type="match status" value="1"/>
</dbReference>
<evidence type="ECO:0000256" key="5">
    <source>
        <dbReference type="ARBA" id="ARBA00022527"/>
    </source>
</evidence>
<evidence type="ECO:0000313" key="14">
    <source>
        <dbReference type="EMBL" id="OQR75245.1"/>
    </source>
</evidence>
<keyword evidence="9 14" id="KW-0418">Kinase</keyword>
<dbReference type="InterPro" id="IPR051180">
    <property type="entry name" value="IKK"/>
</dbReference>
<evidence type="ECO:0000256" key="1">
    <source>
        <dbReference type="ARBA" id="ARBA00004123"/>
    </source>
</evidence>
<evidence type="ECO:0000256" key="2">
    <source>
        <dbReference type="ARBA" id="ARBA00004496"/>
    </source>
</evidence>
<evidence type="ECO:0000256" key="7">
    <source>
        <dbReference type="ARBA" id="ARBA00022679"/>
    </source>
</evidence>
<dbReference type="PROSITE" id="PS00108">
    <property type="entry name" value="PROTEIN_KINASE_ST"/>
    <property type="match status" value="1"/>
</dbReference>
<evidence type="ECO:0000256" key="8">
    <source>
        <dbReference type="ARBA" id="ARBA00022741"/>
    </source>
</evidence>
<keyword evidence="8" id="KW-0547">Nucleotide-binding</keyword>
<evidence type="ECO:0000256" key="10">
    <source>
        <dbReference type="ARBA" id="ARBA00022840"/>
    </source>
</evidence>
<evidence type="ECO:0000259" key="13">
    <source>
        <dbReference type="PROSITE" id="PS50011"/>
    </source>
</evidence>
<dbReference type="InterPro" id="IPR000719">
    <property type="entry name" value="Prot_kinase_dom"/>
</dbReference>
<keyword evidence="5" id="KW-0723">Serine/threonine-protein kinase</keyword>
<dbReference type="InParanoid" id="A0A1V9XP12"/>
<keyword evidence="10" id="KW-0067">ATP-binding</keyword>
<evidence type="ECO:0000256" key="4">
    <source>
        <dbReference type="ARBA" id="ARBA00022490"/>
    </source>
</evidence>
<dbReference type="Pfam" id="PF18397">
    <property type="entry name" value="IKBKB_SDD"/>
    <property type="match status" value="1"/>
</dbReference>
<comment type="caution">
    <text evidence="14">The sequence shown here is derived from an EMBL/GenBank/DDBJ whole genome shotgun (WGS) entry which is preliminary data.</text>
</comment>
<comment type="catalytic activity">
    <reaction evidence="12">
        <text>L-seryl-[I-kappa-B protein] + ATP = O-phospho-L-seryl-[I-kappa-B protein] + ADP + H(+)</text>
        <dbReference type="Rhea" id="RHEA:19073"/>
        <dbReference type="Rhea" id="RHEA-COMP:13698"/>
        <dbReference type="Rhea" id="RHEA-COMP:13699"/>
        <dbReference type="ChEBI" id="CHEBI:15378"/>
        <dbReference type="ChEBI" id="CHEBI:29999"/>
        <dbReference type="ChEBI" id="CHEBI:30616"/>
        <dbReference type="ChEBI" id="CHEBI:83421"/>
        <dbReference type="ChEBI" id="CHEBI:456216"/>
        <dbReference type="EC" id="2.7.11.10"/>
    </reaction>
</comment>
<dbReference type="AlphaFoldDB" id="A0A1V9XP12"/>
<dbReference type="InterPro" id="IPR008271">
    <property type="entry name" value="Ser/Thr_kinase_AS"/>
</dbReference>
<gene>
    <name evidence="14" type="ORF">BIW11_08546</name>
</gene>
<accession>A0A1V9XP12</accession>
<dbReference type="SUPFAM" id="SSF56112">
    <property type="entry name" value="Protein kinase-like (PK-like)"/>
    <property type="match status" value="1"/>
</dbReference>
<dbReference type="GO" id="GO:0005634">
    <property type="term" value="C:nucleus"/>
    <property type="evidence" value="ECO:0007669"/>
    <property type="project" value="UniProtKB-SubCell"/>
</dbReference>
<dbReference type="GO" id="GO:0033209">
    <property type="term" value="P:tumor necrosis factor-mediated signaling pathway"/>
    <property type="evidence" value="ECO:0007669"/>
    <property type="project" value="TreeGrafter"/>
</dbReference>
<keyword evidence="11" id="KW-0539">Nucleus</keyword>
<dbReference type="Pfam" id="PF00069">
    <property type="entry name" value="Pkinase"/>
    <property type="match status" value="1"/>
</dbReference>
<feature type="domain" description="Protein kinase" evidence="13">
    <location>
        <begin position="10"/>
        <end position="302"/>
    </location>
</feature>
<evidence type="ECO:0000256" key="6">
    <source>
        <dbReference type="ARBA" id="ARBA00022553"/>
    </source>
</evidence>
<keyword evidence="15" id="KW-1185">Reference proteome</keyword>
<proteinExistence type="predicted"/>
<dbReference type="Gene3D" id="1.20.1270.250">
    <property type="match status" value="1"/>
</dbReference>
<sequence length="706" mass="80647">MAEPLQIGGWTRREILGYGSFGQISVWEEITTKTVIAVKAYKGTASDLKEKQREYWIKEVEIMHKLDHPNVVRAVKLPETLKNYFQLCVPPLSMEYSRGGDLRRMLLRSENLCGLAEKDVRNILRDICKGLIYLHKERIIHRDLKPENIVIHLNGENQRVYKIIDLGYAKELGQASLAQSFVGTIAYLAPELFEQRPYNYTVDYWSLGILAFEIATGIRPFCFNESAVPDLTIIRKKKDKHIYIMKTSKIIEFSSTLPDWCRLNNTFKHDLTVWLQTMLAYDPKNRSHEAGSPSSLERMISLLNRPMAHVLNTNALKVVTFTVSSTPDDLYMSTMVPTSSQVLLSANGREITFDDLLGLAEPHLEDASLTAYLFHFGGNYNLTPNGLPHDVRSILANNSDLMTYTPQKYLWQRMHNHVVKEFTSCCQILSAYRALLVRINAVHSELSTMLNNLSSTYKEVKVFAQIQQEDQEYDLKQMQKIQHSALEELRSVPGRDLMKAVSDIKEKMRKIVTKANTFHRRVVKLRENPFGGSKPPAVLATLHDSVFKLFEGLRVQGRSAERNKLHSNNVMVSKVQEFTEEQARVLKEISGHIVDALGHLKELRETLCETDDFIKEVTKHRARRTVIWNIYKKLMINETHPSNPTSPASETNGTIDSLSMALDVKLILRENEKYRNALNSLNDVMESEVDVTTGSILQSQGMTSFL</sequence>
<evidence type="ECO:0000256" key="11">
    <source>
        <dbReference type="ARBA" id="ARBA00023242"/>
    </source>
</evidence>
<dbReference type="SMART" id="SM00220">
    <property type="entry name" value="S_TKc"/>
    <property type="match status" value="1"/>
</dbReference>